<protein>
    <submittedName>
        <fullName evidence="1">Uncharacterized protein</fullName>
    </submittedName>
</protein>
<name>A0ACC0VZC1_9STRA</name>
<keyword evidence="2" id="KW-1185">Reference proteome</keyword>
<organism evidence="1 2">
    <name type="scientific">Peronosclerospora sorghi</name>
    <dbReference type="NCBI Taxonomy" id="230839"/>
    <lineage>
        <taxon>Eukaryota</taxon>
        <taxon>Sar</taxon>
        <taxon>Stramenopiles</taxon>
        <taxon>Oomycota</taxon>
        <taxon>Peronosporomycetes</taxon>
        <taxon>Peronosporales</taxon>
        <taxon>Peronosporaceae</taxon>
        <taxon>Peronosclerospora</taxon>
    </lineage>
</organism>
<gene>
    <name evidence="1" type="ORF">PsorP6_009425</name>
</gene>
<proteinExistence type="predicted"/>
<reference evidence="1 2" key="1">
    <citation type="journal article" date="2022" name="bioRxiv">
        <title>The genome of the oomycete Peronosclerospora sorghi, a cosmopolitan pathogen of maize and sorghum, is inflated with dispersed pseudogenes.</title>
        <authorList>
            <person name="Fletcher K."/>
            <person name="Martin F."/>
            <person name="Isakeit T."/>
            <person name="Cavanaugh K."/>
            <person name="Magill C."/>
            <person name="Michelmore R."/>
        </authorList>
    </citation>
    <scope>NUCLEOTIDE SEQUENCE [LARGE SCALE GENOMIC DNA]</scope>
    <source>
        <strain evidence="1">P6</strain>
    </source>
</reference>
<accession>A0ACC0VZC1</accession>
<dbReference type="EMBL" id="CM047584">
    <property type="protein sequence ID" value="KAI9911562.1"/>
    <property type="molecule type" value="Genomic_DNA"/>
</dbReference>
<dbReference type="Proteomes" id="UP001163321">
    <property type="component" value="Chromosome 5"/>
</dbReference>
<comment type="caution">
    <text evidence="1">The sequence shown here is derived from an EMBL/GenBank/DDBJ whole genome shotgun (WGS) entry which is preliminary data.</text>
</comment>
<evidence type="ECO:0000313" key="2">
    <source>
        <dbReference type="Proteomes" id="UP001163321"/>
    </source>
</evidence>
<evidence type="ECO:0000313" key="1">
    <source>
        <dbReference type="EMBL" id="KAI9911562.1"/>
    </source>
</evidence>
<sequence length="79" mass="8576">MRLDAEEGDTNSKGAESSSFSEPAHASLVNKHVEHNEATSTEHEPVQLGRVQCERVELGSLAEFLARVQNVDIEEQSGG</sequence>